<keyword evidence="2" id="KW-1185">Reference proteome</keyword>
<dbReference type="Proteomes" id="UP000821865">
    <property type="component" value="Chromosome 7"/>
</dbReference>
<evidence type="ECO:0000313" key="2">
    <source>
        <dbReference type="Proteomes" id="UP000821865"/>
    </source>
</evidence>
<sequence length="245" mass="26535">MAQPAKRAKYVAKDLATKVKILKALKDGASREQVMRQFDVKRSTLSTYVKNEAQIMEAFEGEKFHAGRKRLRMAAHPQLEEALLQWIAAARDSKLPLSGPLICAQAESGFVRPETCESPQPAVPEEEGDDIAFAGLLPSEVQLADYVAIDDGVVVAGQLTDDDIISGALGAADEASDEDDPCGELRPVRRTAKESADALAVLEELCYDVPGNTLALEGLSHARKLVLSAQLAAKKQTSITDFFRK</sequence>
<reference evidence="1" key="1">
    <citation type="submission" date="2020-05" db="EMBL/GenBank/DDBJ databases">
        <title>Large-scale comparative analyses of tick genomes elucidate their genetic diversity and vector capacities.</title>
        <authorList>
            <person name="Jia N."/>
            <person name="Wang J."/>
            <person name="Shi W."/>
            <person name="Du L."/>
            <person name="Sun Y."/>
            <person name="Zhan W."/>
            <person name="Jiang J."/>
            <person name="Wang Q."/>
            <person name="Zhang B."/>
            <person name="Ji P."/>
            <person name="Sakyi L.B."/>
            <person name="Cui X."/>
            <person name="Yuan T."/>
            <person name="Jiang B."/>
            <person name="Yang W."/>
            <person name="Lam T.T.-Y."/>
            <person name="Chang Q."/>
            <person name="Ding S."/>
            <person name="Wang X."/>
            <person name="Zhu J."/>
            <person name="Ruan X."/>
            <person name="Zhao L."/>
            <person name="Wei J."/>
            <person name="Que T."/>
            <person name="Du C."/>
            <person name="Cheng J."/>
            <person name="Dai P."/>
            <person name="Han X."/>
            <person name="Huang E."/>
            <person name="Gao Y."/>
            <person name="Liu J."/>
            <person name="Shao H."/>
            <person name="Ye R."/>
            <person name="Li L."/>
            <person name="Wei W."/>
            <person name="Wang X."/>
            <person name="Wang C."/>
            <person name="Yang T."/>
            <person name="Huo Q."/>
            <person name="Li W."/>
            <person name="Guo W."/>
            <person name="Chen H."/>
            <person name="Zhou L."/>
            <person name="Ni X."/>
            <person name="Tian J."/>
            <person name="Zhou Y."/>
            <person name="Sheng Y."/>
            <person name="Liu T."/>
            <person name="Pan Y."/>
            <person name="Xia L."/>
            <person name="Li J."/>
            <person name="Zhao F."/>
            <person name="Cao W."/>
        </authorList>
    </citation>
    <scope>NUCLEOTIDE SEQUENCE</scope>
    <source>
        <strain evidence="1">Dsil-2018</strain>
    </source>
</reference>
<dbReference type="EMBL" id="CM023476">
    <property type="protein sequence ID" value="KAH7941256.1"/>
    <property type="molecule type" value="Genomic_DNA"/>
</dbReference>
<accession>A0ACB8CEZ6</accession>
<protein>
    <submittedName>
        <fullName evidence="1">Uncharacterized protein</fullName>
    </submittedName>
</protein>
<proteinExistence type="predicted"/>
<comment type="caution">
    <text evidence="1">The sequence shown here is derived from an EMBL/GenBank/DDBJ whole genome shotgun (WGS) entry which is preliminary data.</text>
</comment>
<name>A0ACB8CEZ6_DERSI</name>
<evidence type="ECO:0000313" key="1">
    <source>
        <dbReference type="EMBL" id="KAH7941256.1"/>
    </source>
</evidence>
<gene>
    <name evidence="1" type="ORF">HPB49_011351</name>
</gene>
<organism evidence="1 2">
    <name type="scientific">Dermacentor silvarum</name>
    <name type="common">Tick</name>
    <dbReference type="NCBI Taxonomy" id="543639"/>
    <lineage>
        <taxon>Eukaryota</taxon>
        <taxon>Metazoa</taxon>
        <taxon>Ecdysozoa</taxon>
        <taxon>Arthropoda</taxon>
        <taxon>Chelicerata</taxon>
        <taxon>Arachnida</taxon>
        <taxon>Acari</taxon>
        <taxon>Parasitiformes</taxon>
        <taxon>Ixodida</taxon>
        <taxon>Ixodoidea</taxon>
        <taxon>Ixodidae</taxon>
        <taxon>Rhipicephalinae</taxon>
        <taxon>Dermacentor</taxon>
    </lineage>
</organism>